<keyword evidence="4" id="KW-1185">Reference proteome</keyword>
<protein>
    <recommendedName>
        <fullName evidence="2">Cupin-like domain-containing protein</fullName>
    </recommendedName>
</protein>
<evidence type="ECO:0000313" key="3">
    <source>
        <dbReference type="EMBL" id="RMX51547.1"/>
    </source>
</evidence>
<sequence>MATGKEHELQKVSDSFGALRRRAKELGIKDSQLTKLTSLRNLRKRRSTCLVFTSFVFGLVGILTGFGLIFYQQGLLSNQSLWKVAEYVLDFDIEKDFCVIPYPEIILDMFRPPVECAICEDVHQVDRVSLLSREEFVRKYAYTSRPVVITDGTKDWTASQHFSFDYFKSIYGPESPVLLSEDQKCQFFPYKTNFKSLQEVFNMSKEDANMKGNPWYIGWSNCDSSAANELRKHYKMPYFLPETSESSKTDWLFMGCPGYGAHLHIDNVGNPSWQAQIKGTKKWTLEPPPECANVCDPKLEVTVNSGEIIVLDTNKWFHQTDIVGKELSITIGSEYD</sequence>
<evidence type="ECO:0000259" key="2">
    <source>
        <dbReference type="Pfam" id="PF13621"/>
    </source>
</evidence>
<dbReference type="Pfam" id="PF13621">
    <property type="entry name" value="Cupin_8"/>
    <property type="match status" value="1"/>
</dbReference>
<accession>A0A3M6UCX3</accession>
<feature type="transmembrane region" description="Helical" evidence="1">
    <location>
        <begin position="49"/>
        <end position="71"/>
    </location>
</feature>
<dbReference type="GO" id="GO:0016706">
    <property type="term" value="F:2-oxoglutarate-dependent dioxygenase activity"/>
    <property type="evidence" value="ECO:0007669"/>
    <property type="project" value="TreeGrafter"/>
</dbReference>
<dbReference type="AlphaFoldDB" id="A0A3M6UCX3"/>
<dbReference type="SUPFAM" id="SSF51197">
    <property type="entry name" value="Clavaminate synthase-like"/>
    <property type="match status" value="1"/>
</dbReference>
<dbReference type="InterPro" id="IPR050910">
    <property type="entry name" value="JMJD6_ArgDemeth/LysHydrox"/>
</dbReference>
<evidence type="ECO:0000256" key="1">
    <source>
        <dbReference type="SAM" id="Phobius"/>
    </source>
</evidence>
<dbReference type="OMA" id="EPPRECH"/>
<dbReference type="InterPro" id="IPR041667">
    <property type="entry name" value="Cupin_8"/>
</dbReference>
<evidence type="ECO:0000313" key="4">
    <source>
        <dbReference type="Proteomes" id="UP000275408"/>
    </source>
</evidence>
<dbReference type="PANTHER" id="PTHR12480">
    <property type="entry name" value="ARGININE DEMETHYLASE AND LYSYL-HYDROXYLASE JMJD"/>
    <property type="match status" value="1"/>
</dbReference>
<dbReference type="Proteomes" id="UP000275408">
    <property type="component" value="Unassembled WGS sequence"/>
</dbReference>
<dbReference type="OrthoDB" id="10063099at2759"/>
<comment type="caution">
    <text evidence="3">The sequence shown here is derived from an EMBL/GenBank/DDBJ whole genome shotgun (WGS) entry which is preliminary data.</text>
</comment>
<dbReference type="PANTHER" id="PTHR12480:SF41">
    <property type="entry name" value="JMJC DOMAIN-CONTAINING PROTEIN"/>
    <property type="match status" value="1"/>
</dbReference>
<gene>
    <name evidence="3" type="ORF">pdam_00010313</name>
</gene>
<dbReference type="STRING" id="46731.A0A3M6UCX3"/>
<name>A0A3M6UCX3_POCDA</name>
<dbReference type="Gene3D" id="2.60.120.650">
    <property type="entry name" value="Cupin"/>
    <property type="match status" value="1"/>
</dbReference>
<feature type="domain" description="Cupin-like" evidence="2">
    <location>
        <begin position="135"/>
        <end position="294"/>
    </location>
</feature>
<keyword evidence="1" id="KW-0812">Transmembrane</keyword>
<organism evidence="3 4">
    <name type="scientific">Pocillopora damicornis</name>
    <name type="common">Cauliflower coral</name>
    <name type="synonym">Millepora damicornis</name>
    <dbReference type="NCBI Taxonomy" id="46731"/>
    <lineage>
        <taxon>Eukaryota</taxon>
        <taxon>Metazoa</taxon>
        <taxon>Cnidaria</taxon>
        <taxon>Anthozoa</taxon>
        <taxon>Hexacorallia</taxon>
        <taxon>Scleractinia</taxon>
        <taxon>Astrocoeniina</taxon>
        <taxon>Pocilloporidae</taxon>
        <taxon>Pocillopora</taxon>
    </lineage>
</organism>
<keyword evidence="1" id="KW-0472">Membrane</keyword>
<dbReference type="EMBL" id="RCHS01001758">
    <property type="protein sequence ID" value="RMX51547.1"/>
    <property type="molecule type" value="Genomic_DNA"/>
</dbReference>
<keyword evidence="1" id="KW-1133">Transmembrane helix</keyword>
<reference evidence="3 4" key="1">
    <citation type="journal article" date="2018" name="Sci. Rep.">
        <title>Comparative analysis of the Pocillopora damicornis genome highlights role of immune system in coral evolution.</title>
        <authorList>
            <person name="Cunning R."/>
            <person name="Bay R.A."/>
            <person name="Gillette P."/>
            <person name="Baker A.C."/>
            <person name="Traylor-Knowles N."/>
        </authorList>
    </citation>
    <scope>NUCLEOTIDE SEQUENCE [LARGE SCALE GENOMIC DNA]</scope>
    <source>
        <strain evidence="3">RSMAS</strain>
        <tissue evidence="3">Whole animal</tissue>
    </source>
</reference>
<proteinExistence type="predicted"/>